<dbReference type="CDD" id="cd00009">
    <property type="entry name" value="AAA"/>
    <property type="match status" value="1"/>
</dbReference>
<dbReference type="GO" id="GO:0006355">
    <property type="term" value="P:regulation of DNA-templated transcription"/>
    <property type="evidence" value="ECO:0007669"/>
    <property type="project" value="InterPro"/>
</dbReference>
<dbReference type="GO" id="GO:0000160">
    <property type="term" value="P:phosphorelay signal transduction system"/>
    <property type="evidence" value="ECO:0007669"/>
    <property type="project" value="InterPro"/>
</dbReference>
<dbReference type="Proteomes" id="UP000095401">
    <property type="component" value="Chromosome"/>
</dbReference>
<dbReference type="CDD" id="cd14279">
    <property type="entry name" value="CUE"/>
    <property type="match status" value="1"/>
</dbReference>
<evidence type="ECO:0000256" key="2">
    <source>
        <dbReference type="ARBA" id="ARBA00022840"/>
    </source>
</evidence>
<protein>
    <submittedName>
        <fullName evidence="9">Sigma-54-dependent Fis family transcriptional regulator</fullName>
    </submittedName>
</protein>
<dbReference type="Pfam" id="PF00072">
    <property type="entry name" value="Response_reg"/>
    <property type="match status" value="1"/>
</dbReference>
<dbReference type="Pfam" id="PF25601">
    <property type="entry name" value="AAA_lid_14"/>
    <property type="match status" value="1"/>
</dbReference>
<dbReference type="InterPro" id="IPR027417">
    <property type="entry name" value="P-loop_NTPase"/>
</dbReference>
<dbReference type="InterPro" id="IPR011006">
    <property type="entry name" value="CheY-like_superfamily"/>
</dbReference>
<dbReference type="SMART" id="SM00448">
    <property type="entry name" value="REC"/>
    <property type="match status" value="1"/>
</dbReference>
<evidence type="ECO:0000256" key="4">
    <source>
        <dbReference type="ARBA" id="ARBA00023125"/>
    </source>
</evidence>
<organism evidence="9 10">
    <name type="scientific">Acidihalobacter yilgarnensis</name>
    <dbReference type="NCBI Taxonomy" id="2819280"/>
    <lineage>
        <taxon>Bacteria</taxon>
        <taxon>Pseudomonadati</taxon>
        <taxon>Pseudomonadota</taxon>
        <taxon>Gammaproteobacteria</taxon>
        <taxon>Chromatiales</taxon>
        <taxon>Ectothiorhodospiraceae</taxon>
        <taxon>Acidihalobacter</taxon>
    </lineage>
</organism>
<dbReference type="SUPFAM" id="SSF52172">
    <property type="entry name" value="CheY-like"/>
    <property type="match status" value="1"/>
</dbReference>
<dbReference type="GO" id="GO:0005524">
    <property type="term" value="F:ATP binding"/>
    <property type="evidence" value="ECO:0007669"/>
    <property type="project" value="UniProtKB-KW"/>
</dbReference>
<keyword evidence="3" id="KW-0805">Transcription regulation</keyword>
<dbReference type="SMART" id="SM00382">
    <property type="entry name" value="AAA"/>
    <property type="match status" value="1"/>
</dbReference>
<dbReference type="InterPro" id="IPR025944">
    <property type="entry name" value="Sigma_54_int_dom_CS"/>
</dbReference>
<accession>A0A1D8IN67</accession>
<evidence type="ECO:0000313" key="10">
    <source>
        <dbReference type="Proteomes" id="UP000095401"/>
    </source>
</evidence>
<dbReference type="SUPFAM" id="SSF52540">
    <property type="entry name" value="P-loop containing nucleoside triphosphate hydrolases"/>
    <property type="match status" value="1"/>
</dbReference>
<evidence type="ECO:0000256" key="1">
    <source>
        <dbReference type="ARBA" id="ARBA00022741"/>
    </source>
</evidence>
<reference evidence="10" key="1">
    <citation type="submission" date="2016-09" db="EMBL/GenBank/DDBJ databases">
        <title>Acidihalobacter prosperus F5.</title>
        <authorList>
            <person name="Khaleque H.N."/>
            <person name="Ramsay J.P."/>
            <person name="Kaksonen A.H."/>
            <person name="Boxall N.J."/>
            <person name="Watkin E.L.J."/>
        </authorList>
    </citation>
    <scope>NUCLEOTIDE SEQUENCE [LARGE SCALE GENOMIC DNA]</scope>
    <source>
        <strain evidence="10">F5</strain>
    </source>
</reference>
<dbReference type="Gene3D" id="3.40.50.2300">
    <property type="match status" value="1"/>
</dbReference>
<dbReference type="InterPro" id="IPR009057">
    <property type="entry name" value="Homeodomain-like_sf"/>
</dbReference>
<evidence type="ECO:0000256" key="5">
    <source>
        <dbReference type="ARBA" id="ARBA00023163"/>
    </source>
</evidence>
<dbReference type="InterPro" id="IPR058031">
    <property type="entry name" value="AAA_lid_NorR"/>
</dbReference>
<feature type="domain" description="Sigma-54 factor interaction" evidence="7">
    <location>
        <begin position="145"/>
        <end position="375"/>
    </location>
</feature>
<gene>
    <name evidence="9" type="ORF">BI364_08030</name>
</gene>
<keyword evidence="5" id="KW-0804">Transcription</keyword>
<dbReference type="InterPro" id="IPR025943">
    <property type="entry name" value="Sigma_54_int_dom_ATP-bd_2"/>
</dbReference>
<keyword evidence="6" id="KW-0597">Phosphoprotein</keyword>
<dbReference type="Pfam" id="PF02954">
    <property type="entry name" value="HTH_8"/>
    <property type="match status" value="1"/>
</dbReference>
<dbReference type="InterPro" id="IPR001789">
    <property type="entry name" value="Sig_transdc_resp-reg_receiver"/>
</dbReference>
<dbReference type="EMBL" id="CP017415">
    <property type="protein sequence ID" value="AOU97919.1"/>
    <property type="molecule type" value="Genomic_DNA"/>
</dbReference>
<sequence length="467" mass="52449">MPETLLIIEDETLLGNELARHFQREHWEVTLATTAAEARRCLFDNQLDPLVVLSDMSLPDGNGLDLLADARKAAIHSEWVLLTGYGSVPDSVRALHLGAHEFLEKPCDRDRLDLVVAGAARSARAQRRLDQQQREGSARYTPEAMYGNSQANRQVRELLERLARAPFSTLLIMGETGSGKGLAARILHHTGARADGPMVQLNCAALPRELIESELFGHEAGAFTGARSRHRGLFEQADGGTLFLDEIGELDPDLQAKLLMAIEERYIRRLGGDREISINVQVIAATHRNLAEHVRDERFRADLYHRLSVFQIELPPLRERPEDLDELVPAFVAEFNAKAGRRVREIPPHIMTRLKAHHWPGNVRELRNVIERSVLLSEHGTFSAQWLQLGPPPTAAEFPNRPGAPSTPHICLPLDGSLALDDMDRRVIEAALEQHDYNVSATARALRTTRETLRYRMQKYQLQRQSG</sequence>
<keyword evidence="4" id="KW-0238">DNA-binding</keyword>
<evidence type="ECO:0000256" key="3">
    <source>
        <dbReference type="ARBA" id="ARBA00023015"/>
    </source>
</evidence>
<evidence type="ECO:0000313" key="9">
    <source>
        <dbReference type="EMBL" id="AOU97919.1"/>
    </source>
</evidence>
<dbReference type="Gene3D" id="3.40.50.300">
    <property type="entry name" value="P-loop containing nucleotide triphosphate hydrolases"/>
    <property type="match status" value="1"/>
</dbReference>
<dbReference type="Pfam" id="PF00158">
    <property type="entry name" value="Sigma54_activat"/>
    <property type="match status" value="1"/>
</dbReference>
<dbReference type="PROSITE" id="PS00676">
    <property type="entry name" value="SIGMA54_INTERACT_2"/>
    <property type="match status" value="1"/>
</dbReference>
<evidence type="ECO:0000256" key="6">
    <source>
        <dbReference type="PROSITE-ProRule" id="PRU00169"/>
    </source>
</evidence>
<dbReference type="KEGG" id="aprs:BI364_08030"/>
<feature type="domain" description="Response regulatory" evidence="8">
    <location>
        <begin position="4"/>
        <end position="120"/>
    </location>
</feature>
<dbReference type="FunFam" id="3.40.50.300:FF:000006">
    <property type="entry name" value="DNA-binding transcriptional regulator NtrC"/>
    <property type="match status" value="1"/>
</dbReference>
<dbReference type="GO" id="GO:0043565">
    <property type="term" value="F:sequence-specific DNA binding"/>
    <property type="evidence" value="ECO:0007669"/>
    <property type="project" value="InterPro"/>
</dbReference>
<feature type="modified residue" description="4-aspartylphosphate" evidence="6">
    <location>
        <position position="55"/>
    </location>
</feature>
<name>A0A1D8IN67_9GAMM</name>
<evidence type="ECO:0000259" key="7">
    <source>
        <dbReference type="PROSITE" id="PS50045"/>
    </source>
</evidence>
<dbReference type="InterPro" id="IPR002197">
    <property type="entry name" value="HTH_Fis"/>
</dbReference>
<dbReference type="InterPro" id="IPR003593">
    <property type="entry name" value="AAA+_ATPase"/>
</dbReference>
<dbReference type="PRINTS" id="PR01590">
    <property type="entry name" value="HTHFIS"/>
</dbReference>
<dbReference type="PROSITE" id="PS50045">
    <property type="entry name" value="SIGMA54_INTERACT_4"/>
    <property type="match status" value="1"/>
</dbReference>
<dbReference type="AlphaFoldDB" id="A0A1D8IN67"/>
<dbReference type="RefSeq" id="WP_070078295.1">
    <property type="nucleotide sequence ID" value="NZ_CP017415.1"/>
</dbReference>
<keyword evidence="10" id="KW-1185">Reference proteome</keyword>
<keyword evidence="2" id="KW-0067">ATP-binding</keyword>
<dbReference type="InterPro" id="IPR002078">
    <property type="entry name" value="Sigma_54_int"/>
</dbReference>
<dbReference type="PROSITE" id="PS00688">
    <property type="entry name" value="SIGMA54_INTERACT_3"/>
    <property type="match status" value="1"/>
</dbReference>
<proteinExistence type="predicted"/>
<dbReference type="PANTHER" id="PTHR32071">
    <property type="entry name" value="TRANSCRIPTIONAL REGULATORY PROTEIN"/>
    <property type="match status" value="1"/>
</dbReference>
<dbReference type="SUPFAM" id="SSF46689">
    <property type="entry name" value="Homeodomain-like"/>
    <property type="match status" value="1"/>
</dbReference>
<keyword evidence="1" id="KW-0547">Nucleotide-binding</keyword>
<dbReference type="Gene3D" id="1.10.8.60">
    <property type="match status" value="1"/>
</dbReference>
<evidence type="ECO:0000259" key="8">
    <source>
        <dbReference type="PROSITE" id="PS50110"/>
    </source>
</evidence>
<dbReference type="Gene3D" id="1.10.10.60">
    <property type="entry name" value="Homeodomain-like"/>
    <property type="match status" value="1"/>
</dbReference>
<dbReference type="PROSITE" id="PS50110">
    <property type="entry name" value="RESPONSE_REGULATORY"/>
    <property type="match status" value="1"/>
</dbReference>